<name>A0A0L0BVS2_LUCCU</name>
<dbReference type="Proteomes" id="UP000037069">
    <property type="component" value="Unassembled WGS sequence"/>
</dbReference>
<organism evidence="1 2">
    <name type="scientific">Lucilia cuprina</name>
    <name type="common">Green bottle fly</name>
    <name type="synonym">Australian sheep blowfly</name>
    <dbReference type="NCBI Taxonomy" id="7375"/>
    <lineage>
        <taxon>Eukaryota</taxon>
        <taxon>Metazoa</taxon>
        <taxon>Ecdysozoa</taxon>
        <taxon>Arthropoda</taxon>
        <taxon>Hexapoda</taxon>
        <taxon>Insecta</taxon>
        <taxon>Pterygota</taxon>
        <taxon>Neoptera</taxon>
        <taxon>Endopterygota</taxon>
        <taxon>Diptera</taxon>
        <taxon>Brachycera</taxon>
        <taxon>Muscomorpha</taxon>
        <taxon>Oestroidea</taxon>
        <taxon>Calliphoridae</taxon>
        <taxon>Luciliinae</taxon>
        <taxon>Lucilia</taxon>
    </lineage>
</organism>
<evidence type="ECO:0000313" key="1">
    <source>
        <dbReference type="EMBL" id="KNC24098.1"/>
    </source>
</evidence>
<dbReference type="EMBL" id="JRES01001264">
    <property type="protein sequence ID" value="KNC24098.1"/>
    <property type="molecule type" value="Genomic_DNA"/>
</dbReference>
<accession>A0A0L0BVS2</accession>
<dbReference type="AlphaFoldDB" id="A0A0L0BVS2"/>
<comment type="caution">
    <text evidence="1">The sequence shown here is derived from an EMBL/GenBank/DDBJ whole genome shotgun (WGS) entry which is preliminary data.</text>
</comment>
<keyword evidence="2" id="KW-1185">Reference proteome</keyword>
<sequence>MYGNKVADEPVGFGSNLNIADRERMLVEKSDQMEKFTKDEHVMQVFGEDVFHFFKAVDSEALEVDILKTCFPMLTTSYKREYCDCHFIFIHHSYRLSNKIIILTQQRQYNPNTDNFL</sequence>
<gene>
    <name evidence="1" type="ORF">FF38_06314</name>
</gene>
<evidence type="ECO:0000313" key="2">
    <source>
        <dbReference type="Proteomes" id="UP000037069"/>
    </source>
</evidence>
<reference evidence="1 2" key="1">
    <citation type="journal article" date="2015" name="Nat. Commun.">
        <title>Lucilia cuprina genome unlocks parasitic fly biology to underpin future interventions.</title>
        <authorList>
            <person name="Anstead C.A."/>
            <person name="Korhonen P.K."/>
            <person name="Young N.D."/>
            <person name="Hall R.S."/>
            <person name="Jex A.R."/>
            <person name="Murali S.C."/>
            <person name="Hughes D.S."/>
            <person name="Lee S.F."/>
            <person name="Perry T."/>
            <person name="Stroehlein A.J."/>
            <person name="Ansell B.R."/>
            <person name="Breugelmans B."/>
            <person name="Hofmann A."/>
            <person name="Qu J."/>
            <person name="Dugan S."/>
            <person name="Lee S.L."/>
            <person name="Chao H."/>
            <person name="Dinh H."/>
            <person name="Han Y."/>
            <person name="Doddapaneni H.V."/>
            <person name="Worley K.C."/>
            <person name="Muzny D.M."/>
            <person name="Ioannidis P."/>
            <person name="Waterhouse R.M."/>
            <person name="Zdobnov E.M."/>
            <person name="James P.J."/>
            <person name="Bagnall N.H."/>
            <person name="Kotze A.C."/>
            <person name="Gibbs R.A."/>
            <person name="Richards S."/>
            <person name="Batterham P."/>
            <person name="Gasser R.B."/>
        </authorList>
    </citation>
    <scope>NUCLEOTIDE SEQUENCE [LARGE SCALE GENOMIC DNA]</scope>
    <source>
        <strain evidence="1 2">LS</strain>
        <tissue evidence="1">Full body</tissue>
    </source>
</reference>
<protein>
    <submittedName>
        <fullName evidence="1">Uncharacterized protein</fullName>
    </submittedName>
</protein>
<proteinExistence type="predicted"/>